<feature type="domain" description="HTH tetR-type" evidence="5">
    <location>
        <begin position="1"/>
        <end position="54"/>
    </location>
</feature>
<dbReference type="RefSeq" id="WP_214156759.1">
    <property type="nucleotide sequence ID" value="NZ_JAHBAY010000006.1"/>
</dbReference>
<dbReference type="Gene3D" id="1.10.357.10">
    <property type="entry name" value="Tetracycline Repressor, domain 2"/>
    <property type="match status" value="1"/>
</dbReference>
<keyword evidence="7" id="KW-1185">Reference proteome</keyword>
<dbReference type="PANTHER" id="PTHR30055">
    <property type="entry name" value="HTH-TYPE TRANSCRIPTIONAL REGULATOR RUTR"/>
    <property type="match status" value="1"/>
</dbReference>
<evidence type="ECO:0000256" key="1">
    <source>
        <dbReference type="ARBA" id="ARBA00023015"/>
    </source>
</evidence>
<dbReference type="SUPFAM" id="SSF46689">
    <property type="entry name" value="Homeodomain-like"/>
    <property type="match status" value="1"/>
</dbReference>
<dbReference type="Pfam" id="PF00440">
    <property type="entry name" value="TetR_N"/>
    <property type="match status" value="1"/>
</dbReference>
<dbReference type="Proteomes" id="UP001197247">
    <property type="component" value="Unassembled WGS sequence"/>
</dbReference>
<dbReference type="InterPro" id="IPR009057">
    <property type="entry name" value="Homeodomain-like_sf"/>
</dbReference>
<evidence type="ECO:0000256" key="4">
    <source>
        <dbReference type="PROSITE-ProRule" id="PRU00335"/>
    </source>
</evidence>
<feature type="DNA-binding region" description="H-T-H motif" evidence="4">
    <location>
        <begin position="17"/>
        <end position="36"/>
    </location>
</feature>
<evidence type="ECO:0000259" key="5">
    <source>
        <dbReference type="PROSITE" id="PS50977"/>
    </source>
</evidence>
<evidence type="ECO:0000313" key="6">
    <source>
        <dbReference type="EMBL" id="MBT0770469.1"/>
    </source>
</evidence>
<dbReference type="EMBL" id="JAHBAY010000006">
    <property type="protein sequence ID" value="MBT0770469.1"/>
    <property type="molecule type" value="Genomic_DNA"/>
</dbReference>
<keyword evidence="1" id="KW-0805">Transcription regulation</keyword>
<evidence type="ECO:0000313" key="7">
    <source>
        <dbReference type="Proteomes" id="UP001197247"/>
    </source>
</evidence>
<keyword evidence="3" id="KW-0804">Transcription</keyword>
<keyword evidence="2 4" id="KW-0238">DNA-binding</keyword>
<reference evidence="6 7" key="1">
    <citation type="submission" date="2021-05" db="EMBL/GenBank/DDBJ databases">
        <title>Kineosporia and Streptomyces sp. nov. two new marine actinobacteria isolated from Coral.</title>
        <authorList>
            <person name="Buangrab K."/>
            <person name="Sutthacheep M."/>
            <person name="Yeemin T."/>
            <person name="Harunari E."/>
            <person name="Igarashi Y."/>
            <person name="Kanchanasin P."/>
            <person name="Tanasupawat S."/>
            <person name="Phongsopitanun W."/>
        </authorList>
    </citation>
    <scope>NUCLEOTIDE SEQUENCE [LARGE SCALE GENOMIC DNA]</scope>
    <source>
        <strain evidence="6 7">J2-2</strain>
    </source>
</reference>
<dbReference type="InterPro" id="IPR036271">
    <property type="entry name" value="Tet_transcr_reg_TetR-rel_C_sf"/>
</dbReference>
<dbReference type="SUPFAM" id="SSF48498">
    <property type="entry name" value="Tetracyclin repressor-like, C-terminal domain"/>
    <property type="match status" value="1"/>
</dbReference>
<dbReference type="Pfam" id="PF13305">
    <property type="entry name" value="TetR_C_33"/>
    <property type="match status" value="1"/>
</dbReference>
<sequence>MRAGVELLETSGPESLGLREIARRAGVSHGAPRRWFPTRQQLLAAIAREGLGDLTAVLTEALDAAGPVPERLLAAAHAYVGFARERPGMFRLIFRHDLLSGSGYALRELSVPLLGQLVGVITAGYPTMDDARERGVLLWTHVHGIATVAADLTLEPMGLDAGIGGLVERAVRGQLPA</sequence>
<dbReference type="InterPro" id="IPR050109">
    <property type="entry name" value="HTH-type_TetR-like_transc_reg"/>
</dbReference>
<organism evidence="6 7">
    <name type="scientific">Kineosporia corallincola</name>
    <dbReference type="NCBI Taxonomy" id="2835133"/>
    <lineage>
        <taxon>Bacteria</taxon>
        <taxon>Bacillati</taxon>
        <taxon>Actinomycetota</taxon>
        <taxon>Actinomycetes</taxon>
        <taxon>Kineosporiales</taxon>
        <taxon>Kineosporiaceae</taxon>
        <taxon>Kineosporia</taxon>
    </lineage>
</organism>
<dbReference type="InterPro" id="IPR001647">
    <property type="entry name" value="HTH_TetR"/>
</dbReference>
<name>A0ABS5TLI8_9ACTN</name>
<dbReference type="InterPro" id="IPR025996">
    <property type="entry name" value="MT1864/Rv1816-like_C"/>
</dbReference>
<evidence type="ECO:0000256" key="3">
    <source>
        <dbReference type="ARBA" id="ARBA00023163"/>
    </source>
</evidence>
<gene>
    <name evidence="6" type="ORF">KIH74_16110</name>
</gene>
<evidence type="ECO:0000256" key="2">
    <source>
        <dbReference type="ARBA" id="ARBA00023125"/>
    </source>
</evidence>
<dbReference type="PROSITE" id="PS50977">
    <property type="entry name" value="HTH_TETR_2"/>
    <property type="match status" value="1"/>
</dbReference>
<comment type="caution">
    <text evidence="6">The sequence shown here is derived from an EMBL/GenBank/DDBJ whole genome shotgun (WGS) entry which is preliminary data.</text>
</comment>
<proteinExistence type="predicted"/>
<protein>
    <submittedName>
        <fullName evidence="6">TetR/AcrR family transcriptional regulator</fullName>
    </submittedName>
</protein>
<accession>A0ABS5TLI8</accession>
<dbReference type="PANTHER" id="PTHR30055:SF234">
    <property type="entry name" value="HTH-TYPE TRANSCRIPTIONAL REGULATOR BETI"/>
    <property type="match status" value="1"/>
</dbReference>